<feature type="signal peptide" evidence="5">
    <location>
        <begin position="1"/>
        <end position="20"/>
    </location>
</feature>
<evidence type="ECO:0000256" key="2">
    <source>
        <dbReference type="ARBA" id="ARBA00022723"/>
    </source>
</evidence>
<comment type="caution">
    <text evidence="9">The sequence shown here is derived from an EMBL/GenBank/DDBJ whole genome shotgun (WGS) entry which is preliminary data.</text>
</comment>
<keyword evidence="3" id="KW-0560">Oxidoreductase</keyword>
<dbReference type="OrthoDB" id="2121828at2759"/>
<evidence type="ECO:0000259" key="7">
    <source>
        <dbReference type="Pfam" id="PF07731"/>
    </source>
</evidence>
<dbReference type="Pfam" id="PF00394">
    <property type="entry name" value="Cu-oxidase"/>
    <property type="match status" value="1"/>
</dbReference>
<keyword evidence="5" id="KW-0732">Signal</keyword>
<evidence type="ECO:0000259" key="6">
    <source>
        <dbReference type="Pfam" id="PF00394"/>
    </source>
</evidence>
<evidence type="ECO:0000259" key="8">
    <source>
        <dbReference type="Pfam" id="PF07732"/>
    </source>
</evidence>
<dbReference type="InterPro" id="IPR001117">
    <property type="entry name" value="Cu-oxidase_2nd"/>
</dbReference>
<dbReference type="InterPro" id="IPR033138">
    <property type="entry name" value="Cu_oxidase_CS"/>
</dbReference>
<feature type="domain" description="Plastocyanin-like" evidence="8">
    <location>
        <begin position="84"/>
        <end position="195"/>
    </location>
</feature>
<dbReference type="PANTHER" id="PTHR11709:SF71">
    <property type="entry name" value="OXIDOREDUCTASE TPCJ"/>
    <property type="match status" value="1"/>
</dbReference>
<dbReference type="Pfam" id="PF07732">
    <property type="entry name" value="Cu-oxidase_3"/>
    <property type="match status" value="1"/>
</dbReference>
<organism evidence="9 10">
    <name type="scientific">Patellaria atrata CBS 101060</name>
    <dbReference type="NCBI Taxonomy" id="1346257"/>
    <lineage>
        <taxon>Eukaryota</taxon>
        <taxon>Fungi</taxon>
        <taxon>Dikarya</taxon>
        <taxon>Ascomycota</taxon>
        <taxon>Pezizomycotina</taxon>
        <taxon>Dothideomycetes</taxon>
        <taxon>Dothideomycetes incertae sedis</taxon>
        <taxon>Patellariales</taxon>
        <taxon>Patellariaceae</taxon>
        <taxon>Patellaria</taxon>
    </lineage>
</organism>
<dbReference type="InterPro" id="IPR011707">
    <property type="entry name" value="Cu-oxidase-like_N"/>
</dbReference>
<dbReference type="SUPFAM" id="SSF49503">
    <property type="entry name" value="Cupredoxins"/>
    <property type="match status" value="3"/>
</dbReference>
<reference evidence="9" key="1">
    <citation type="journal article" date="2020" name="Stud. Mycol.">
        <title>101 Dothideomycetes genomes: a test case for predicting lifestyles and emergence of pathogens.</title>
        <authorList>
            <person name="Haridas S."/>
            <person name="Albert R."/>
            <person name="Binder M."/>
            <person name="Bloem J."/>
            <person name="Labutti K."/>
            <person name="Salamov A."/>
            <person name="Andreopoulos B."/>
            <person name="Baker S."/>
            <person name="Barry K."/>
            <person name="Bills G."/>
            <person name="Bluhm B."/>
            <person name="Cannon C."/>
            <person name="Castanera R."/>
            <person name="Culley D."/>
            <person name="Daum C."/>
            <person name="Ezra D."/>
            <person name="Gonzalez J."/>
            <person name="Henrissat B."/>
            <person name="Kuo A."/>
            <person name="Liang C."/>
            <person name="Lipzen A."/>
            <person name="Lutzoni F."/>
            <person name="Magnuson J."/>
            <person name="Mondo S."/>
            <person name="Nolan M."/>
            <person name="Ohm R."/>
            <person name="Pangilinan J."/>
            <person name="Park H.-J."/>
            <person name="Ramirez L."/>
            <person name="Alfaro M."/>
            <person name="Sun H."/>
            <person name="Tritt A."/>
            <person name="Yoshinaga Y."/>
            <person name="Zwiers L.-H."/>
            <person name="Turgeon B."/>
            <person name="Goodwin S."/>
            <person name="Spatafora J."/>
            <person name="Crous P."/>
            <person name="Grigoriev I."/>
        </authorList>
    </citation>
    <scope>NUCLEOTIDE SEQUENCE</scope>
    <source>
        <strain evidence="9">CBS 101060</strain>
    </source>
</reference>
<dbReference type="CDD" id="cd13901">
    <property type="entry name" value="CuRO_3_MaLCC_like"/>
    <property type="match status" value="1"/>
</dbReference>
<dbReference type="InterPro" id="IPR011706">
    <property type="entry name" value="Cu-oxidase_C"/>
</dbReference>
<evidence type="ECO:0000256" key="1">
    <source>
        <dbReference type="ARBA" id="ARBA00010609"/>
    </source>
</evidence>
<dbReference type="Proteomes" id="UP000799429">
    <property type="component" value="Unassembled WGS sequence"/>
</dbReference>
<dbReference type="InterPro" id="IPR002355">
    <property type="entry name" value="Cu_oxidase_Cu_BS"/>
</dbReference>
<feature type="chain" id="PRO_5040460399" evidence="5">
    <location>
        <begin position="21"/>
        <end position="574"/>
    </location>
</feature>
<dbReference type="InterPro" id="IPR045087">
    <property type="entry name" value="Cu-oxidase_fam"/>
</dbReference>
<dbReference type="CDD" id="cd13854">
    <property type="entry name" value="CuRO_1_MaLCC_like"/>
    <property type="match status" value="1"/>
</dbReference>
<evidence type="ECO:0000313" key="9">
    <source>
        <dbReference type="EMBL" id="KAF2841786.1"/>
    </source>
</evidence>
<proteinExistence type="inferred from homology"/>
<feature type="domain" description="Plastocyanin-like" evidence="6">
    <location>
        <begin position="208"/>
        <end position="351"/>
    </location>
</feature>
<dbReference type="Gene3D" id="2.60.40.420">
    <property type="entry name" value="Cupredoxins - blue copper proteins"/>
    <property type="match status" value="3"/>
</dbReference>
<dbReference type="EMBL" id="MU006090">
    <property type="protein sequence ID" value="KAF2841786.1"/>
    <property type="molecule type" value="Genomic_DNA"/>
</dbReference>
<dbReference type="AlphaFoldDB" id="A0A9P4SF93"/>
<dbReference type="FunFam" id="2.60.40.420:FF:000045">
    <property type="entry name" value="Laccase 2"/>
    <property type="match status" value="1"/>
</dbReference>
<evidence type="ECO:0000256" key="4">
    <source>
        <dbReference type="ARBA" id="ARBA00023008"/>
    </source>
</evidence>
<dbReference type="InterPro" id="IPR008972">
    <property type="entry name" value="Cupredoxin"/>
</dbReference>
<evidence type="ECO:0000256" key="3">
    <source>
        <dbReference type="ARBA" id="ARBA00023002"/>
    </source>
</evidence>
<dbReference type="Pfam" id="PF07731">
    <property type="entry name" value="Cu-oxidase_2"/>
    <property type="match status" value="1"/>
</dbReference>
<feature type="domain" description="Plastocyanin-like" evidence="7">
    <location>
        <begin position="419"/>
        <end position="538"/>
    </location>
</feature>
<dbReference type="FunFam" id="2.60.40.420:FF:000021">
    <property type="entry name" value="Extracellular dihydrogeodin oxidase/laccase"/>
    <property type="match status" value="1"/>
</dbReference>
<evidence type="ECO:0000256" key="5">
    <source>
        <dbReference type="SAM" id="SignalP"/>
    </source>
</evidence>
<keyword evidence="2" id="KW-0479">Metal-binding</keyword>
<name>A0A9P4SF93_9PEZI</name>
<dbReference type="PROSITE" id="PS00079">
    <property type="entry name" value="MULTICOPPER_OXIDASE1"/>
    <property type="match status" value="1"/>
</dbReference>
<sequence>MLHLVTKASCLVALFSATTANVLPLHSRGYRYLNTTINSPHSRGGWRDGCDIDTDMDQNWPGHHSPPGSYGRTVKYNLEVSERVLAPDGVERKMMVFNGQYPGPLIEANWGDTVQITVTNNLKNHNGTGIHWHGLRQLGSCQMDGTNGLTECPIAPATSKTYTFRATQYGTSWYHSHFSAQYAEGLVGPIVIHGPTTANYDIDLGPYVMTDWFYTPFFTVDAAAAHAAGPPTGDTVLLNGKMVSSSGGSYEKTVLKPGKKHLLRLVNTGINQYFHVGLDGHKFTVVAADFVPIVPYETDSVVLGVGQRYDVIIHADQPKGNYWLRVGTGGGLCDGPNAQAENIRGIFSYVGAEEGEPTSEGTLPSGCYDEVIIPYVKSTVPKGDIEELELTFNGTGANGPLVQWFINDSQMKINWERPTLQYVVDGTEEFPMSDNVYLVDSDWTYWFIQADTKQPPLPHPIHLHGHDFYVLGHGNGTWDGNADSLNYDNPIRRDTATLPAQGWLALAFEADNPGAWLMHCHIPFHISQGLGLQFLERRSEILGSIGDLGDFKNGCKAWKQYKLDNNIAENDSGL</sequence>
<keyword evidence="4" id="KW-0186">Copper</keyword>
<dbReference type="GO" id="GO:0016491">
    <property type="term" value="F:oxidoreductase activity"/>
    <property type="evidence" value="ECO:0007669"/>
    <property type="project" value="UniProtKB-KW"/>
</dbReference>
<evidence type="ECO:0000313" key="10">
    <source>
        <dbReference type="Proteomes" id="UP000799429"/>
    </source>
</evidence>
<keyword evidence="10" id="KW-1185">Reference proteome</keyword>
<dbReference type="GO" id="GO:0005507">
    <property type="term" value="F:copper ion binding"/>
    <property type="evidence" value="ECO:0007669"/>
    <property type="project" value="InterPro"/>
</dbReference>
<dbReference type="PANTHER" id="PTHR11709">
    <property type="entry name" value="MULTI-COPPER OXIDASE"/>
    <property type="match status" value="1"/>
</dbReference>
<comment type="similarity">
    <text evidence="1">Belongs to the multicopper oxidase family.</text>
</comment>
<gene>
    <name evidence="9" type="ORF">M501DRAFT_927660</name>
</gene>
<protein>
    <submittedName>
        <fullName evidence="9">Multicopper oxidase</fullName>
    </submittedName>
</protein>
<accession>A0A9P4SF93</accession>
<dbReference type="CDD" id="cd13880">
    <property type="entry name" value="CuRO_2_MaLCC_like"/>
    <property type="match status" value="1"/>
</dbReference>
<dbReference type="PROSITE" id="PS00080">
    <property type="entry name" value="MULTICOPPER_OXIDASE2"/>
    <property type="match status" value="1"/>
</dbReference>